<evidence type="ECO:0000313" key="2">
    <source>
        <dbReference type="EMBL" id="QEG14932.1"/>
    </source>
</evidence>
<feature type="transmembrane region" description="Helical" evidence="1">
    <location>
        <begin position="17"/>
        <end position="38"/>
    </location>
</feature>
<reference evidence="2 3" key="1">
    <citation type="submission" date="2019-08" db="EMBL/GenBank/DDBJ databases">
        <title>Deep-cultivation of Planctomycetes and their phenomic and genomic characterization uncovers novel biology.</title>
        <authorList>
            <person name="Wiegand S."/>
            <person name="Jogler M."/>
            <person name="Boedeker C."/>
            <person name="Pinto D."/>
            <person name="Vollmers J."/>
            <person name="Rivas-Marin E."/>
            <person name="Kohn T."/>
            <person name="Peeters S.H."/>
            <person name="Heuer A."/>
            <person name="Rast P."/>
            <person name="Oberbeckmann S."/>
            <person name="Bunk B."/>
            <person name="Jeske O."/>
            <person name="Meyerdierks A."/>
            <person name="Storesund J.E."/>
            <person name="Kallscheuer N."/>
            <person name="Luecker S."/>
            <person name="Lage O.M."/>
            <person name="Pohl T."/>
            <person name="Merkel B.J."/>
            <person name="Hornburger P."/>
            <person name="Mueller R.-W."/>
            <person name="Bruemmer F."/>
            <person name="Labrenz M."/>
            <person name="Spormann A.M."/>
            <person name="Op den Camp H."/>
            <person name="Overmann J."/>
            <person name="Amann R."/>
            <person name="Jetten M.S.M."/>
            <person name="Mascher T."/>
            <person name="Medema M.H."/>
            <person name="Devos D.P."/>
            <person name="Kaster A.-K."/>
            <person name="Ovreas L."/>
            <person name="Rohde M."/>
            <person name="Galperin M.Y."/>
            <person name="Jogler C."/>
        </authorList>
    </citation>
    <scope>NUCLEOTIDE SEQUENCE [LARGE SCALE GENOMIC DNA]</scope>
    <source>
        <strain evidence="2 3">DSM 8797</strain>
    </source>
</reference>
<name>A0ABX5YH93_9PLAN</name>
<keyword evidence="1" id="KW-1133">Transmembrane helix</keyword>
<gene>
    <name evidence="2" type="ORF">GmarT_07700</name>
</gene>
<keyword evidence="1" id="KW-0812">Transmembrane</keyword>
<dbReference type="EMBL" id="CP042910">
    <property type="protein sequence ID" value="QEG14932.1"/>
    <property type="molecule type" value="Genomic_DNA"/>
</dbReference>
<protein>
    <submittedName>
        <fullName evidence="2">Uncharacterized protein</fullName>
    </submittedName>
</protein>
<dbReference type="Proteomes" id="UP000322887">
    <property type="component" value="Chromosome"/>
</dbReference>
<accession>A0ABX5YH93</accession>
<proteinExistence type="predicted"/>
<evidence type="ECO:0000256" key="1">
    <source>
        <dbReference type="SAM" id="Phobius"/>
    </source>
</evidence>
<organism evidence="2 3">
    <name type="scientific">Gimesia maris</name>
    <dbReference type="NCBI Taxonomy" id="122"/>
    <lineage>
        <taxon>Bacteria</taxon>
        <taxon>Pseudomonadati</taxon>
        <taxon>Planctomycetota</taxon>
        <taxon>Planctomycetia</taxon>
        <taxon>Planctomycetales</taxon>
        <taxon>Planctomycetaceae</taxon>
        <taxon>Gimesia</taxon>
    </lineage>
</organism>
<keyword evidence="3" id="KW-1185">Reference proteome</keyword>
<keyword evidence="1" id="KW-0472">Membrane</keyword>
<evidence type="ECO:0000313" key="3">
    <source>
        <dbReference type="Proteomes" id="UP000322887"/>
    </source>
</evidence>
<sequence length="47" mass="5341">MRCFQGRAACEVNRFQMVIQFVAMLMVCIPGLTPLVSLRKIRCPGVR</sequence>